<gene>
    <name evidence="3" type="ORF">S06H3_65262</name>
</gene>
<keyword evidence="2" id="KW-0238">DNA-binding</keyword>
<evidence type="ECO:0000313" key="3">
    <source>
        <dbReference type="EMBL" id="GAI66902.1"/>
    </source>
</evidence>
<dbReference type="InterPro" id="IPR044946">
    <property type="entry name" value="Restrct_endonuc_typeI_TRD_sf"/>
</dbReference>
<keyword evidence="1" id="KW-0680">Restriction system</keyword>
<name>X1QEH7_9ZZZZ</name>
<dbReference type="EMBL" id="BARV01043874">
    <property type="protein sequence ID" value="GAI66902.1"/>
    <property type="molecule type" value="Genomic_DNA"/>
</dbReference>
<dbReference type="GO" id="GO:0009307">
    <property type="term" value="P:DNA restriction-modification system"/>
    <property type="evidence" value="ECO:0007669"/>
    <property type="project" value="UniProtKB-KW"/>
</dbReference>
<evidence type="ECO:0000256" key="1">
    <source>
        <dbReference type="ARBA" id="ARBA00022747"/>
    </source>
</evidence>
<accession>X1QEH7</accession>
<dbReference type="Gene3D" id="3.90.220.20">
    <property type="entry name" value="DNA methylase specificity domains"/>
    <property type="match status" value="1"/>
</dbReference>
<evidence type="ECO:0008006" key="4">
    <source>
        <dbReference type="Google" id="ProtNLM"/>
    </source>
</evidence>
<proteinExistence type="predicted"/>
<comment type="caution">
    <text evidence="3">The sequence shown here is derived from an EMBL/GenBank/DDBJ whole genome shotgun (WGS) entry which is preliminary data.</text>
</comment>
<protein>
    <recommendedName>
        <fullName evidence="4">Type I restriction modification DNA specificity domain-containing protein</fullName>
    </recommendedName>
</protein>
<feature type="non-terminal residue" evidence="3">
    <location>
        <position position="78"/>
    </location>
</feature>
<dbReference type="SUPFAM" id="SSF116734">
    <property type="entry name" value="DNA methylase specificity domain"/>
    <property type="match status" value="1"/>
</dbReference>
<dbReference type="GO" id="GO:0003677">
    <property type="term" value="F:DNA binding"/>
    <property type="evidence" value="ECO:0007669"/>
    <property type="project" value="UniProtKB-KW"/>
</dbReference>
<evidence type="ECO:0000256" key="2">
    <source>
        <dbReference type="ARBA" id="ARBA00023125"/>
    </source>
</evidence>
<dbReference type="AlphaFoldDB" id="X1QEH7"/>
<organism evidence="3">
    <name type="scientific">marine sediment metagenome</name>
    <dbReference type="NCBI Taxonomy" id="412755"/>
    <lineage>
        <taxon>unclassified sequences</taxon>
        <taxon>metagenomes</taxon>
        <taxon>ecological metagenomes</taxon>
    </lineage>
</organism>
<reference evidence="3" key="1">
    <citation type="journal article" date="2014" name="Front. Microbiol.">
        <title>High frequency of phylogenetically diverse reductive dehalogenase-homologous genes in deep subseafloor sedimentary metagenomes.</title>
        <authorList>
            <person name="Kawai M."/>
            <person name="Futagami T."/>
            <person name="Toyoda A."/>
            <person name="Takaki Y."/>
            <person name="Nishi S."/>
            <person name="Hori S."/>
            <person name="Arai W."/>
            <person name="Tsubouchi T."/>
            <person name="Morono Y."/>
            <person name="Uchiyama I."/>
            <person name="Ito T."/>
            <person name="Fujiyama A."/>
            <person name="Inagaki F."/>
            <person name="Takami H."/>
        </authorList>
    </citation>
    <scope>NUCLEOTIDE SEQUENCE</scope>
    <source>
        <strain evidence="3">Expedition CK06-06</strain>
    </source>
</reference>
<sequence length="78" mass="8955">MKEDNTIPESFKMTELGPLPETWDVVKVTDVFELSRKPRDLFIDGDEEIPFIPMELISEDTKSVNGYQIKKYSEISSG</sequence>